<dbReference type="Proteomes" id="UP000464751">
    <property type="component" value="Chromosome"/>
</dbReference>
<evidence type="ECO:0000256" key="1">
    <source>
        <dbReference type="SAM" id="Phobius"/>
    </source>
</evidence>
<gene>
    <name evidence="2" type="ORF">G3A50_14500</name>
</gene>
<evidence type="ECO:0000313" key="3">
    <source>
        <dbReference type="Proteomes" id="UP000464751"/>
    </source>
</evidence>
<evidence type="ECO:0000313" key="2">
    <source>
        <dbReference type="EMBL" id="QIB34784.1"/>
    </source>
</evidence>
<dbReference type="KEGG" id="apra:G3A50_14500"/>
<dbReference type="AlphaFoldDB" id="A0A6P1YSX1"/>
<keyword evidence="1" id="KW-1133">Transmembrane helix</keyword>
<keyword evidence="1" id="KW-0812">Transmembrane</keyword>
<reference evidence="2 3" key="1">
    <citation type="submission" date="2020-02" db="EMBL/GenBank/DDBJ databases">
        <authorList>
            <person name="Li G."/>
        </authorList>
    </citation>
    <scope>NUCLEOTIDE SEQUENCE [LARGE SCALE GENOMIC DNA]</scope>
    <source>
        <strain evidence="2 3">DSM 102029</strain>
    </source>
</reference>
<dbReference type="EMBL" id="CP048630">
    <property type="protein sequence ID" value="QIB34784.1"/>
    <property type="molecule type" value="Genomic_DNA"/>
</dbReference>
<organism evidence="2 3">
    <name type="scientific">Ancylobacter pratisalsi</name>
    <dbReference type="NCBI Taxonomy" id="1745854"/>
    <lineage>
        <taxon>Bacteria</taxon>
        <taxon>Pseudomonadati</taxon>
        <taxon>Pseudomonadota</taxon>
        <taxon>Alphaproteobacteria</taxon>
        <taxon>Hyphomicrobiales</taxon>
        <taxon>Xanthobacteraceae</taxon>
        <taxon>Ancylobacter</taxon>
    </lineage>
</organism>
<name>A0A6P1YSX1_9HYPH</name>
<accession>A0A6P1YSX1</accession>
<keyword evidence="1" id="KW-0472">Membrane</keyword>
<feature type="transmembrane region" description="Helical" evidence="1">
    <location>
        <begin position="21"/>
        <end position="45"/>
    </location>
</feature>
<sequence length="46" mass="5097">MNGREELPQIDQRESDRASAALGMTLLLAFFTFGFWLGAGFATLVF</sequence>
<dbReference type="RefSeq" id="WP_163075929.1">
    <property type="nucleotide sequence ID" value="NZ_CP048630.1"/>
</dbReference>
<protein>
    <submittedName>
        <fullName evidence="2">Uncharacterized protein</fullName>
    </submittedName>
</protein>
<keyword evidence="3" id="KW-1185">Reference proteome</keyword>
<proteinExistence type="predicted"/>